<evidence type="ECO:0000259" key="6">
    <source>
        <dbReference type="PROSITE" id="PS50158"/>
    </source>
</evidence>
<feature type="domain" description="RRM" evidence="5">
    <location>
        <begin position="245"/>
        <end position="317"/>
    </location>
</feature>
<dbReference type="GO" id="GO:0005634">
    <property type="term" value="C:nucleus"/>
    <property type="evidence" value="ECO:0007669"/>
    <property type="project" value="TreeGrafter"/>
</dbReference>
<feature type="compositionally biased region" description="Basic and acidic residues" evidence="4">
    <location>
        <begin position="368"/>
        <end position="385"/>
    </location>
</feature>
<protein>
    <recommendedName>
        <fullName evidence="9">RNA-binding protein</fullName>
    </recommendedName>
</protein>
<dbReference type="GO" id="GO:0003729">
    <property type="term" value="F:mRNA binding"/>
    <property type="evidence" value="ECO:0007669"/>
    <property type="project" value="TreeGrafter"/>
</dbReference>
<name>A0A836HDW2_LEIEN</name>
<feature type="domain" description="RRM" evidence="5">
    <location>
        <begin position="141"/>
        <end position="212"/>
    </location>
</feature>
<dbReference type="Proteomes" id="UP000674179">
    <property type="component" value="Chromosome 27"/>
</dbReference>
<dbReference type="OrthoDB" id="79941at2759"/>
<evidence type="ECO:0008006" key="9">
    <source>
        <dbReference type="Google" id="ProtNLM"/>
    </source>
</evidence>
<dbReference type="SMART" id="SM00360">
    <property type="entry name" value="RRM"/>
    <property type="match status" value="3"/>
</dbReference>
<accession>A0A836HDW2</accession>
<dbReference type="EMBL" id="JAFHKP010000027">
    <property type="protein sequence ID" value="KAG5475976.1"/>
    <property type="molecule type" value="Genomic_DNA"/>
</dbReference>
<dbReference type="CDD" id="cd00590">
    <property type="entry name" value="RRM_SF"/>
    <property type="match status" value="2"/>
</dbReference>
<reference evidence="7 8" key="1">
    <citation type="submission" date="2021-02" db="EMBL/GenBank/DDBJ databases">
        <title>Leishmania (Mundinia) enrietti genome sequencing and assembly.</title>
        <authorList>
            <person name="Almutairi H."/>
            <person name="Gatherer D."/>
        </authorList>
    </citation>
    <scope>NUCLEOTIDE SEQUENCE [LARGE SCALE GENOMIC DNA]</scope>
    <source>
        <strain evidence="7">CUR178</strain>
    </source>
</reference>
<feature type="compositionally biased region" description="Basic and acidic residues" evidence="4">
    <location>
        <begin position="211"/>
        <end position="230"/>
    </location>
</feature>
<dbReference type="InterPro" id="IPR000504">
    <property type="entry name" value="RRM_dom"/>
</dbReference>
<keyword evidence="1 3" id="KW-0694">RNA-binding</keyword>
<dbReference type="KEGG" id="lenr:94170931"/>
<feature type="region of interest" description="Disordered" evidence="4">
    <location>
        <begin position="209"/>
        <end position="240"/>
    </location>
</feature>
<feature type="compositionally biased region" description="Basic residues" evidence="4">
    <location>
        <begin position="386"/>
        <end position="411"/>
    </location>
</feature>
<dbReference type="PROSITE" id="PS50158">
    <property type="entry name" value="ZF_CCHC"/>
    <property type="match status" value="1"/>
</dbReference>
<dbReference type="InterPro" id="IPR001878">
    <property type="entry name" value="Znf_CCHC"/>
</dbReference>
<evidence type="ECO:0000259" key="5">
    <source>
        <dbReference type="PROSITE" id="PS50102"/>
    </source>
</evidence>
<dbReference type="GeneID" id="94170931"/>
<evidence type="ECO:0000256" key="3">
    <source>
        <dbReference type="PROSITE-ProRule" id="PRU00176"/>
    </source>
</evidence>
<feature type="domain" description="RRM" evidence="5">
    <location>
        <begin position="4"/>
        <end position="84"/>
    </location>
</feature>
<keyword evidence="2" id="KW-0862">Zinc</keyword>
<keyword evidence="8" id="KW-1185">Reference proteome</keyword>
<dbReference type="InterPro" id="IPR012677">
    <property type="entry name" value="Nucleotide-bd_a/b_plait_sf"/>
</dbReference>
<evidence type="ECO:0000256" key="2">
    <source>
        <dbReference type="PROSITE-ProRule" id="PRU00047"/>
    </source>
</evidence>
<evidence type="ECO:0000256" key="4">
    <source>
        <dbReference type="SAM" id="MobiDB-lite"/>
    </source>
</evidence>
<dbReference type="InterPro" id="IPR035979">
    <property type="entry name" value="RBD_domain_sf"/>
</dbReference>
<dbReference type="PROSITE" id="PS50102">
    <property type="entry name" value="RRM"/>
    <property type="match status" value="3"/>
</dbReference>
<dbReference type="RefSeq" id="XP_067691987.1">
    <property type="nucleotide sequence ID" value="XM_067835421.1"/>
</dbReference>
<feature type="compositionally biased region" description="Low complexity" evidence="4">
    <location>
        <begin position="111"/>
        <end position="121"/>
    </location>
</feature>
<keyword evidence="2" id="KW-0863">Zinc-finger</keyword>
<dbReference type="AlphaFoldDB" id="A0A836HDW2"/>
<dbReference type="Pfam" id="PF00076">
    <property type="entry name" value="RRM_1"/>
    <property type="match status" value="3"/>
</dbReference>
<proteinExistence type="predicted"/>
<comment type="caution">
    <text evidence="7">The sequence shown here is derived from an EMBL/GenBank/DDBJ whole genome shotgun (WGS) entry which is preliminary data.</text>
</comment>
<evidence type="ECO:0000256" key="1">
    <source>
        <dbReference type="ARBA" id="ARBA00022884"/>
    </source>
</evidence>
<sequence length="411" mass="45158">MSSCTVYVTGMPASATEDDIFDFFTRIGNVAEVHLPSTEQQLASGAAAAVEVVFDKPEDAVSAVSISGSDFQEDIPIHIFAVAPTTAAMREPEALATTTAADAVGDTNGNAAAAAAPAAPAEPVSGLPARRSAEAERTSKNKIVVSSVYPHTTRAQLRDVFSPCGVICDFRLIPTRHMAFVGYTTEEAYEKALKLDGAIVNGNPVVVRPCPPRDEAQVPASRRDTSRRGNEGAGAPAPSRRPLEVRVVVHGVPSDVTKEALRAFFSPDCGPLVDVFIKPEIGVAFVAFTSAENAKRAISKSGEIFMGTRVKVEQRLPLICRRCDKEGHVAAQCKEYSHSSQHRSNERRHRRRSSSSSSDRDRRRRHRSDSLDRDRHRSDSLDRDRYRRRHSRSRSPPRRRRQSRSPPRTRR</sequence>
<keyword evidence="2" id="KW-0479">Metal-binding</keyword>
<gene>
    <name evidence="7" type="ORF">CUR178_03691</name>
</gene>
<dbReference type="SMART" id="SM00343">
    <property type="entry name" value="ZnF_C2HC"/>
    <property type="match status" value="1"/>
</dbReference>
<dbReference type="InterPro" id="IPR050374">
    <property type="entry name" value="RRT5_SRSF_SR"/>
</dbReference>
<dbReference type="PANTHER" id="PTHR23003">
    <property type="entry name" value="RNA RECOGNITION MOTIF RRM DOMAIN CONTAINING PROTEIN"/>
    <property type="match status" value="1"/>
</dbReference>
<dbReference type="GO" id="GO:0005737">
    <property type="term" value="C:cytoplasm"/>
    <property type="evidence" value="ECO:0007669"/>
    <property type="project" value="TreeGrafter"/>
</dbReference>
<evidence type="ECO:0000313" key="8">
    <source>
        <dbReference type="Proteomes" id="UP000674179"/>
    </source>
</evidence>
<organism evidence="7 8">
    <name type="scientific">Leishmania enriettii</name>
    <dbReference type="NCBI Taxonomy" id="5663"/>
    <lineage>
        <taxon>Eukaryota</taxon>
        <taxon>Discoba</taxon>
        <taxon>Euglenozoa</taxon>
        <taxon>Kinetoplastea</taxon>
        <taxon>Metakinetoplastina</taxon>
        <taxon>Trypanosomatida</taxon>
        <taxon>Trypanosomatidae</taxon>
        <taxon>Leishmaniinae</taxon>
        <taxon>Leishmania</taxon>
    </lineage>
</organism>
<dbReference type="GO" id="GO:0008270">
    <property type="term" value="F:zinc ion binding"/>
    <property type="evidence" value="ECO:0007669"/>
    <property type="project" value="UniProtKB-KW"/>
</dbReference>
<feature type="region of interest" description="Disordered" evidence="4">
    <location>
        <begin position="111"/>
        <end position="138"/>
    </location>
</feature>
<feature type="region of interest" description="Disordered" evidence="4">
    <location>
        <begin position="332"/>
        <end position="411"/>
    </location>
</feature>
<dbReference type="SUPFAM" id="SSF54928">
    <property type="entry name" value="RNA-binding domain, RBD"/>
    <property type="match status" value="3"/>
</dbReference>
<evidence type="ECO:0000313" key="7">
    <source>
        <dbReference type="EMBL" id="KAG5475976.1"/>
    </source>
</evidence>
<feature type="domain" description="CCHC-type" evidence="6">
    <location>
        <begin position="320"/>
        <end position="335"/>
    </location>
</feature>
<dbReference type="Gene3D" id="3.30.70.330">
    <property type="match status" value="3"/>
</dbReference>